<proteinExistence type="predicted"/>
<evidence type="ECO:0000256" key="1">
    <source>
        <dbReference type="ARBA" id="ARBA00004651"/>
    </source>
</evidence>
<dbReference type="RefSeq" id="WP_285666920.1">
    <property type="nucleotide sequence ID" value="NZ_BSTX01000006.1"/>
</dbReference>
<sequence>MHGTAHHPHTHPPVLHPRRHLALALLCAAQAMLVIDLTVVNVALPSIGGDLGLGREAVTWVVTGYTLAFGGLMLLGGRLADRLGRRRVLLTGLALFTLASAAAGFAEDGGVLIAGRLAQGVGAALMSPAAMSSVTTLFHGRERHRALGAWAAVGGGGAALGVLVGGLLTAGPGWQWVFIVNLPVGVLLWPLLLKALPADPPPERARLDLPGAATATLATAALVYGVVRAGDGGWRAAAVPIALAVVLYAAFALIERRTAHPLMPLRLLARRTTLTGVFLMLVATGLLISFFFLGSLYLQGERGYGPLRTGLMFLPAAVAIVAGAHLASRLLGRLGARWVAVLGFALAGAGAAWLAAGPFLPGFTLAAGALGTLFVTATATAMSAASHEDAGVTSGIVTTFHELGGSIGVAVMSTVAASGFSLAFAVCAVTAGAAALAALVIVPNRRLESSGPMAH</sequence>
<dbReference type="GO" id="GO:0005886">
    <property type="term" value="C:plasma membrane"/>
    <property type="evidence" value="ECO:0007669"/>
    <property type="project" value="UniProtKB-SubCell"/>
</dbReference>
<comment type="subcellular location">
    <subcellularLocation>
        <location evidence="1">Cell membrane</location>
        <topology evidence="1">Multi-pass membrane protein</topology>
    </subcellularLocation>
</comment>
<evidence type="ECO:0000259" key="8">
    <source>
        <dbReference type="PROSITE" id="PS50850"/>
    </source>
</evidence>
<evidence type="ECO:0000256" key="5">
    <source>
        <dbReference type="ARBA" id="ARBA00022989"/>
    </source>
</evidence>
<evidence type="ECO:0000256" key="4">
    <source>
        <dbReference type="ARBA" id="ARBA00022692"/>
    </source>
</evidence>
<dbReference type="PANTHER" id="PTHR42718">
    <property type="entry name" value="MAJOR FACILITATOR SUPERFAMILY MULTIDRUG TRANSPORTER MFSC"/>
    <property type="match status" value="1"/>
</dbReference>
<dbReference type="InterPro" id="IPR020846">
    <property type="entry name" value="MFS_dom"/>
</dbReference>
<feature type="transmembrane region" description="Helical" evidence="7">
    <location>
        <begin position="396"/>
        <end position="416"/>
    </location>
</feature>
<protein>
    <submittedName>
        <fullName evidence="9">MFS transporter</fullName>
    </submittedName>
</protein>
<feature type="transmembrane region" description="Helical" evidence="7">
    <location>
        <begin position="174"/>
        <end position="193"/>
    </location>
</feature>
<dbReference type="InterPro" id="IPR011701">
    <property type="entry name" value="MFS"/>
</dbReference>
<dbReference type="Pfam" id="PF07690">
    <property type="entry name" value="MFS_1"/>
    <property type="match status" value="1"/>
</dbReference>
<feature type="transmembrane region" description="Helical" evidence="7">
    <location>
        <begin position="310"/>
        <end position="331"/>
    </location>
</feature>
<dbReference type="CDD" id="cd17321">
    <property type="entry name" value="MFS_MMR_MDR_like"/>
    <property type="match status" value="1"/>
</dbReference>
<feature type="transmembrane region" description="Helical" evidence="7">
    <location>
        <begin position="88"/>
        <end position="106"/>
    </location>
</feature>
<feature type="transmembrane region" description="Helical" evidence="7">
    <location>
        <begin position="274"/>
        <end position="298"/>
    </location>
</feature>
<dbReference type="EMBL" id="BSTX01000006">
    <property type="protein sequence ID" value="GLZ81447.1"/>
    <property type="molecule type" value="Genomic_DNA"/>
</dbReference>
<dbReference type="InterPro" id="IPR005829">
    <property type="entry name" value="Sugar_transporter_CS"/>
</dbReference>
<feature type="domain" description="Major facilitator superfamily (MFS) profile" evidence="8">
    <location>
        <begin position="22"/>
        <end position="446"/>
    </location>
</feature>
<keyword evidence="2" id="KW-0813">Transport</keyword>
<accession>A0A9W6SSF7</accession>
<evidence type="ECO:0000313" key="9">
    <source>
        <dbReference type="EMBL" id="GLZ81447.1"/>
    </source>
</evidence>
<evidence type="ECO:0000256" key="7">
    <source>
        <dbReference type="SAM" id="Phobius"/>
    </source>
</evidence>
<dbReference type="GO" id="GO:0022857">
    <property type="term" value="F:transmembrane transporter activity"/>
    <property type="evidence" value="ECO:0007669"/>
    <property type="project" value="InterPro"/>
</dbReference>
<keyword evidence="5 7" id="KW-1133">Transmembrane helix</keyword>
<feature type="transmembrane region" description="Helical" evidence="7">
    <location>
        <begin position="233"/>
        <end position="254"/>
    </location>
</feature>
<dbReference type="PANTHER" id="PTHR42718:SF46">
    <property type="entry name" value="BLR6921 PROTEIN"/>
    <property type="match status" value="1"/>
</dbReference>
<dbReference type="AlphaFoldDB" id="A0A9W6SSF7"/>
<dbReference type="PROSITE" id="PS00216">
    <property type="entry name" value="SUGAR_TRANSPORT_1"/>
    <property type="match status" value="1"/>
</dbReference>
<evidence type="ECO:0000256" key="3">
    <source>
        <dbReference type="ARBA" id="ARBA00022475"/>
    </source>
</evidence>
<organism evidence="9 10">
    <name type="scientific">Actinorhabdospora filicis</name>
    <dbReference type="NCBI Taxonomy" id="1785913"/>
    <lineage>
        <taxon>Bacteria</taxon>
        <taxon>Bacillati</taxon>
        <taxon>Actinomycetota</taxon>
        <taxon>Actinomycetes</taxon>
        <taxon>Micromonosporales</taxon>
        <taxon>Micromonosporaceae</taxon>
        <taxon>Actinorhabdospora</taxon>
    </lineage>
</organism>
<feature type="transmembrane region" description="Helical" evidence="7">
    <location>
        <begin position="422"/>
        <end position="442"/>
    </location>
</feature>
<feature type="transmembrane region" description="Helical" evidence="7">
    <location>
        <begin position="362"/>
        <end position="384"/>
    </location>
</feature>
<name>A0A9W6SSF7_9ACTN</name>
<feature type="transmembrane region" description="Helical" evidence="7">
    <location>
        <begin position="57"/>
        <end position="76"/>
    </location>
</feature>
<feature type="transmembrane region" description="Helical" evidence="7">
    <location>
        <begin position="147"/>
        <end position="168"/>
    </location>
</feature>
<dbReference type="Gene3D" id="1.20.1250.20">
    <property type="entry name" value="MFS general substrate transporter like domains"/>
    <property type="match status" value="1"/>
</dbReference>
<keyword evidence="3" id="KW-1003">Cell membrane</keyword>
<feature type="transmembrane region" description="Helical" evidence="7">
    <location>
        <begin position="21"/>
        <end position="45"/>
    </location>
</feature>
<feature type="transmembrane region" description="Helical" evidence="7">
    <location>
        <begin position="118"/>
        <end position="140"/>
    </location>
</feature>
<dbReference type="SUPFAM" id="SSF103473">
    <property type="entry name" value="MFS general substrate transporter"/>
    <property type="match status" value="1"/>
</dbReference>
<dbReference type="PROSITE" id="PS50850">
    <property type="entry name" value="MFS"/>
    <property type="match status" value="1"/>
</dbReference>
<keyword evidence="6 7" id="KW-0472">Membrane</keyword>
<keyword evidence="10" id="KW-1185">Reference proteome</keyword>
<dbReference type="Proteomes" id="UP001165079">
    <property type="component" value="Unassembled WGS sequence"/>
</dbReference>
<comment type="caution">
    <text evidence="9">The sequence shown here is derived from an EMBL/GenBank/DDBJ whole genome shotgun (WGS) entry which is preliminary data.</text>
</comment>
<dbReference type="PRINTS" id="PR01036">
    <property type="entry name" value="TCRTETB"/>
</dbReference>
<evidence type="ECO:0000313" key="10">
    <source>
        <dbReference type="Proteomes" id="UP001165079"/>
    </source>
</evidence>
<dbReference type="InterPro" id="IPR036259">
    <property type="entry name" value="MFS_trans_sf"/>
</dbReference>
<feature type="transmembrane region" description="Helical" evidence="7">
    <location>
        <begin position="338"/>
        <end position="356"/>
    </location>
</feature>
<evidence type="ECO:0000256" key="6">
    <source>
        <dbReference type="ARBA" id="ARBA00023136"/>
    </source>
</evidence>
<gene>
    <name evidence="9" type="ORF">Afil01_62540</name>
</gene>
<feature type="transmembrane region" description="Helical" evidence="7">
    <location>
        <begin position="205"/>
        <end position="227"/>
    </location>
</feature>
<dbReference type="Gene3D" id="1.20.1720.10">
    <property type="entry name" value="Multidrug resistance protein D"/>
    <property type="match status" value="1"/>
</dbReference>
<keyword evidence="4 7" id="KW-0812">Transmembrane</keyword>
<evidence type="ECO:0000256" key="2">
    <source>
        <dbReference type="ARBA" id="ARBA00022448"/>
    </source>
</evidence>
<reference evidence="9" key="1">
    <citation type="submission" date="2023-03" db="EMBL/GenBank/DDBJ databases">
        <title>Actinorhabdospora filicis NBRC 111898.</title>
        <authorList>
            <person name="Ichikawa N."/>
            <person name="Sato H."/>
            <person name="Tonouchi N."/>
        </authorList>
    </citation>
    <scope>NUCLEOTIDE SEQUENCE</scope>
    <source>
        <strain evidence="9">NBRC 111898</strain>
    </source>
</reference>